<evidence type="ECO:0000313" key="1">
    <source>
        <dbReference type="EMBL" id="BDT04753.1"/>
    </source>
</evidence>
<sequence>MVLSALGVTSSDLYNLTNKMKPAFKLKYKQKEQQKIIDEVLSELPNIINQANGNTASDGRSFLTRRINGHINNINEWDENDVQDINNSDRESLIPNNNHNHDRSLIQCVTI</sequence>
<protein>
    <submittedName>
        <fullName evidence="1">Uncharacterized protein</fullName>
    </submittedName>
</protein>
<dbReference type="Proteomes" id="UP001163387">
    <property type="component" value="Chromosome"/>
</dbReference>
<name>A0ABN6SZZ4_9MOLU</name>
<dbReference type="EMBL" id="AP026933">
    <property type="protein sequence ID" value="BDT04753.1"/>
    <property type="molecule type" value="Genomic_DNA"/>
</dbReference>
<evidence type="ECO:0000313" key="2">
    <source>
        <dbReference type="Proteomes" id="UP001163387"/>
    </source>
</evidence>
<dbReference type="RefSeq" id="WP_281748430.1">
    <property type="nucleotide sequence ID" value="NZ_AP026933.1"/>
</dbReference>
<reference evidence="1 2" key="1">
    <citation type="journal article" date="2022" name="Front. Microbiol.">
        <title>Male-killing mechanisms vary between Spiroplasma species.</title>
        <authorList>
            <person name="Arai H."/>
            <person name="Inoue M."/>
            <person name="Kageyama D."/>
        </authorList>
    </citation>
    <scope>NUCLEOTIDE SEQUENCE [LARGE SCALE GENOMIC DNA]</scope>
    <source>
        <strain evidence="2">sHm</strain>
    </source>
</reference>
<organism evidence="1 2">
    <name type="scientific">Spiroplasma ixodetis</name>
    <dbReference type="NCBI Taxonomy" id="2141"/>
    <lineage>
        <taxon>Bacteria</taxon>
        <taxon>Bacillati</taxon>
        <taxon>Mycoplasmatota</taxon>
        <taxon>Mollicutes</taxon>
        <taxon>Entomoplasmatales</taxon>
        <taxon>Spiroplasmataceae</taxon>
        <taxon>Spiroplasma</taxon>
    </lineage>
</organism>
<gene>
    <name evidence="1" type="ORF">SHM_23990</name>
</gene>
<proteinExistence type="predicted"/>
<accession>A0ABN6SZZ4</accession>
<keyword evidence="2" id="KW-1185">Reference proteome</keyword>